<dbReference type="EMBL" id="LBTF01000047">
    <property type="protein sequence ID" value="KKQ34477.1"/>
    <property type="molecule type" value="Genomic_DNA"/>
</dbReference>
<organism evidence="2 3">
    <name type="scientific">Candidatus Nomurabacteria bacterium GW2011_GWB1_37_5</name>
    <dbReference type="NCBI Taxonomy" id="1618742"/>
    <lineage>
        <taxon>Bacteria</taxon>
        <taxon>Candidatus Nomuraibacteriota</taxon>
    </lineage>
</organism>
<feature type="transmembrane region" description="Helical" evidence="1">
    <location>
        <begin position="356"/>
        <end position="376"/>
    </location>
</feature>
<evidence type="ECO:0008006" key="4">
    <source>
        <dbReference type="Google" id="ProtNLM"/>
    </source>
</evidence>
<sequence length="380" mass="44028">MKFRSWMTLFLMGFILWRLWITIIPNVRAYIDPYYTEGIYKNLERVFNESQYRKTKDPAIIPDQTVFSYAAGAYLHGVDPILVNSETTPLGKYAAGLFILILKNDKFVALPFGFATLIILFLLAKRILGDSSWALVPVAVVANDILFLNQLKTAPLLDIIQLPFIFLSILLFLVEYPKRRFIATAIALGLVMATKTHFPAFLLLGSFGIFLLMQKEMPTLVRLIITLPLSLGVLALSYTRTFLNGYTLLDFLGFQKWVILYQKSKLLYPFSVWRLIFLNQWQTWWGNMSVIAADDWQITWAIGTGLTFLFIFLLFRRRFPELKLPQFRESYTVWVLVWWVLVYGAFLSLGVVSSRFLLPFLPVAYILATHFIRYLFVTKI</sequence>
<feature type="transmembrane region" description="Helical" evidence="1">
    <location>
        <begin position="219"/>
        <end position="238"/>
    </location>
</feature>
<keyword evidence="1" id="KW-0472">Membrane</keyword>
<feature type="transmembrane region" description="Helical" evidence="1">
    <location>
        <begin position="297"/>
        <end position="315"/>
    </location>
</feature>
<dbReference type="Proteomes" id="UP000033876">
    <property type="component" value="Unassembled WGS sequence"/>
</dbReference>
<gene>
    <name evidence="2" type="ORF">US50_C0047G0004</name>
</gene>
<comment type="caution">
    <text evidence="2">The sequence shown here is derived from an EMBL/GenBank/DDBJ whole genome shotgun (WGS) entry which is preliminary data.</text>
</comment>
<feature type="transmembrane region" description="Helical" evidence="1">
    <location>
        <begin position="186"/>
        <end position="213"/>
    </location>
</feature>
<feature type="transmembrane region" description="Helical" evidence="1">
    <location>
        <begin position="154"/>
        <end position="174"/>
    </location>
</feature>
<reference evidence="2 3" key="1">
    <citation type="journal article" date="2015" name="Nature">
        <title>rRNA introns, odd ribosomes, and small enigmatic genomes across a large radiation of phyla.</title>
        <authorList>
            <person name="Brown C.T."/>
            <person name="Hug L.A."/>
            <person name="Thomas B.C."/>
            <person name="Sharon I."/>
            <person name="Castelle C.J."/>
            <person name="Singh A."/>
            <person name="Wilkins M.J."/>
            <person name="Williams K.H."/>
            <person name="Banfield J.F."/>
        </authorList>
    </citation>
    <scope>NUCLEOTIDE SEQUENCE [LARGE SCALE GENOMIC DNA]</scope>
</reference>
<accession>A0A0G0GWM2</accession>
<keyword evidence="1" id="KW-0812">Transmembrane</keyword>
<keyword evidence="1" id="KW-1133">Transmembrane helix</keyword>
<evidence type="ECO:0000256" key="1">
    <source>
        <dbReference type="SAM" id="Phobius"/>
    </source>
</evidence>
<protein>
    <recommendedName>
        <fullName evidence="4">Glycosyltransferase RgtA/B/C/D-like domain-containing protein</fullName>
    </recommendedName>
</protein>
<feature type="transmembrane region" description="Helical" evidence="1">
    <location>
        <begin position="331"/>
        <end position="350"/>
    </location>
</feature>
<dbReference type="AlphaFoldDB" id="A0A0G0GWM2"/>
<evidence type="ECO:0000313" key="3">
    <source>
        <dbReference type="Proteomes" id="UP000033876"/>
    </source>
</evidence>
<evidence type="ECO:0000313" key="2">
    <source>
        <dbReference type="EMBL" id="KKQ34477.1"/>
    </source>
</evidence>
<name>A0A0G0GWM2_9BACT</name>
<feature type="transmembrane region" description="Helical" evidence="1">
    <location>
        <begin position="107"/>
        <end position="124"/>
    </location>
</feature>
<proteinExistence type="predicted"/>